<evidence type="ECO:0000313" key="2">
    <source>
        <dbReference type="Proteomes" id="UP000838756"/>
    </source>
</evidence>
<accession>A0A8S4QFY8</accession>
<sequence length="77" mass="8769">MDGGAALVDLWRYPRNQTRWRHKILQYAIEAIAKMNAWTSVPEHKTSSKEDLPIAVEHITIAPAPTTFPQGDIRRDS</sequence>
<comment type="caution">
    <text evidence="1">The sequence shown here is derived from an EMBL/GenBank/DDBJ whole genome shotgun (WGS) entry which is preliminary data.</text>
</comment>
<reference evidence="1" key="1">
    <citation type="submission" date="2022-03" db="EMBL/GenBank/DDBJ databases">
        <authorList>
            <person name="Lindestad O."/>
        </authorList>
    </citation>
    <scope>NUCLEOTIDE SEQUENCE</scope>
</reference>
<proteinExistence type="predicted"/>
<keyword evidence="2" id="KW-1185">Reference proteome</keyword>
<name>A0A8S4QFY8_9NEOP</name>
<dbReference type="EMBL" id="CAKXAJ010004318">
    <property type="protein sequence ID" value="CAH2208697.1"/>
    <property type="molecule type" value="Genomic_DNA"/>
</dbReference>
<protein>
    <submittedName>
        <fullName evidence="1">Jg25945 protein</fullName>
    </submittedName>
</protein>
<dbReference type="AlphaFoldDB" id="A0A8S4QFY8"/>
<gene>
    <name evidence="1" type="primary">jg25945</name>
    <name evidence="1" type="ORF">PAEG_LOCUS1247</name>
</gene>
<organism evidence="1 2">
    <name type="scientific">Pararge aegeria aegeria</name>
    <dbReference type="NCBI Taxonomy" id="348720"/>
    <lineage>
        <taxon>Eukaryota</taxon>
        <taxon>Metazoa</taxon>
        <taxon>Ecdysozoa</taxon>
        <taxon>Arthropoda</taxon>
        <taxon>Hexapoda</taxon>
        <taxon>Insecta</taxon>
        <taxon>Pterygota</taxon>
        <taxon>Neoptera</taxon>
        <taxon>Endopterygota</taxon>
        <taxon>Lepidoptera</taxon>
        <taxon>Glossata</taxon>
        <taxon>Ditrysia</taxon>
        <taxon>Papilionoidea</taxon>
        <taxon>Nymphalidae</taxon>
        <taxon>Satyrinae</taxon>
        <taxon>Satyrini</taxon>
        <taxon>Parargina</taxon>
        <taxon>Pararge</taxon>
    </lineage>
</organism>
<dbReference type="Proteomes" id="UP000838756">
    <property type="component" value="Unassembled WGS sequence"/>
</dbReference>
<evidence type="ECO:0000313" key="1">
    <source>
        <dbReference type="EMBL" id="CAH2208697.1"/>
    </source>
</evidence>